<evidence type="ECO:0000313" key="3">
    <source>
        <dbReference type="Proteomes" id="UP000318864"/>
    </source>
</evidence>
<accession>A0A4S3TPJ8</accession>
<dbReference type="Proteomes" id="UP000318864">
    <property type="component" value="Unassembled WGS sequence"/>
</dbReference>
<feature type="transmembrane region" description="Helical" evidence="1">
    <location>
        <begin position="12"/>
        <end position="29"/>
    </location>
</feature>
<keyword evidence="1" id="KW-0812">Transmembrane</keyword>
<protein>
    <recommendedName>
        <fullName evidence="4">DUF3267 domain-containing protein</fullName>
    </recommendedName>
</protein>
<feature type="transmembrane region" description="Helical" evidence="1">
    <location>
        <begin position="92"/>
        <end position="110"/>
    </location>
</feature>
<dbReference type="RefSeq" id="WP_141465084.1">
    <property type="nucleotide sequence ID" value="NZ_RBZW01000032.1"/>
</dbReference>
<gene>
    <name evidence="2" type="ORF">D8Y22_12810</name>
</gene>
<evidence type="ECO:0000256" key="1">
    <source>
        <dbReference type="SAM" id="Phobius"/>
    </source>
</evidence>
<proteinExistence type="predicted"/>
<feature type="transmembrane region" description="Helical" evidence="1">
    <location>
        <begin position="64"/>
        <end position="86"/>
    </location>
</feature>
<reference evidence="2 3" key="1">
    <citation type="submission" date="2018-10" db="EMBL/GenBank/DDBJ databases">
        <title>Natronolimnobius sp. XQ-INN 246 isolated from Inner Mongolia Autonomous Region of China.</title>
        <authorList>
            <person name="Xue Q."/>
        </authorList>
    </citation>
    <scope>NUCLEOTIDE SEQUENCE [LARGE SCALE GENOMIC DNA]</scope>
    <source>
        <strain evidence="2 3">XQ-INN 246</strain>
    </source>
</reference>
<keyword evidence="1" id="KW-0472">Membrane</keyword>
<evidence type="ECO:0000313" key="2">
    <source>
        <dbReference type="EMBL" id="THE64518.1"/>
    </source>
</evidence>
<evidence type="ECO:0008006" key="4">
    <source>
        <dbReference type="Google" id="ProtNLM"/>
    </source>
</evidence>
<dbReference type="OrthoDB" id="380425at2157"/>
<dbReference type="EMBL" id="RBZW01000032">
    <property type="protein sequence ID" value="THE64518.1"/>
    <property type="molecule type" value="Genomic_DNA"/>
</dbReference>
<dbReference type="AlphaFoldDB" id="A0A4S3TPJ8"/>
<sequence length="122" mass="13099">MRVVRRSVSVGIDWLQVVSISLLFPWVLLHEASHAVAALPWSDSIAVSIYPPQASIVFEDSSRSVLAVVGLAPTIVGYAIAAIVVAVVGWPVWFGLVDLYVLLGWLVLTIPSPGDVRPVLSN</sequence>
<organism evidence="2 3">
    <name type="scientific">Salinadaptatus halalkaliphilus</name>
    <dbReference type="NCBI Taxonomy" id="2419781"/>
    <lineage>
        <taxon>Archaea</taxon>
        <taxon>Methanobacteriati</taxon>
        <taxon>Methanobacteriota</taxon>
        <taxon>Stenosarchaea group</taxon>
        <taxon>Halobacteria</taxon>
        <taxon>Halobacteriales</taxon>
        <taxon>Natrialbaceae</taxon>
        <taxon>Salinadaptatus</taxon>
    </lineage>
</organism>
<comment type="caution">
    <text evidence="2">The sequence shown here is derived from an EMBL/GenBank/DDBJ whole genome shotgun (WGS) entry which is preliminary data.</text>
</comment>
<keyword evidence="3" id="KW-1185">Reference proteome</keyword>
<keyword evidence="1" id="KW-1133">Transmembrane helix</keyword>
<name>A0A4S3TPJ8_9EURY</name>